<dbReference type="Gramene" id="TraesMAC7B03G04076450.1">
    <property type="protein sequence ID" value="TraesMAC7B03G04076450.1.CDS1"/>
    <property type="gene ID" value="TraesMAC7B03G04076450"/>
</dbReference>
<dbReference type="Gramene" id="TraesSTA7B03G04076950.1">
    <property type="protein sequence ID" value="TraesSTA7B03G04076950.1.CDS1"/>
    <property type="gene ID" value="TraesSTA7B03G04076950"/>
</dbReference>
<dbReference type="Gramene" id="TraesNOR7B03G04126480.1">
    <property type="protein sequence ID" value="TraesNOR7B03G04126480.1.CDS1"/>
    <property type="gene ID" value="TraesNOR7B03G04126480"/>
</dbReference>
<dbReference type="Gramene" id="TraesROB_scaffold_088928_01G000100.1">
    <property type="protein sequence ID" value="TraesROB_scaffold_088928_01G000100.1"/>
    <property type="gene ID" value="TraesROB_scaffold_088928_01G000100"/>
</dbReference>
<dbReference type="Gramene" id="TraesSYM5B03G02920700.1">
    <property type="protein sequence ID" value="TraesSYM5B03G02920700.1.CDS1"/>
    <property type="gene ID" value="TraesSYM5B03G02920700"/>
</dbReference>
<feature type="domain" description="PRISE-like Rossmann-fold" evidence="1">
    <location>
        <begin position="34"/>
        <end position="394"/>
    </location>
</feature>
<dbReference type="SUPFAM" id="SSF51735">
    <property type="entry name" value="NAD(P)-binding Rossmann-fold domains"/>
    <property type="match status" value="1"/>
</dbReference>
<accession>A0A3B6SG89</accession>
<dbReference type="Gramene" id="TraesCS7B03G0251600.1">
    <property type="protein sequence ID" value="TraesCS7B03G0251600.1.CDS1"/>
    <property type="gene ID" value="TraesCS7B03G0251600"/>
</dbReference>
<dbReference type="OrthoDB" id="1731983at2759"/>
<dbReference type="Gramene" id="TraesCS7B02G094800.1">
    <property type="protein sequence ID" value="TraesCS7B02G094800.1.cds1"/>
    <property type="gene ID" value="TraesCS7B02G094800"/>
</dbReference>
<keyword evidence="3" id="KW-1185">Reference proteome</keyword>
<sequence>MMKWWWAGAFGAFKKRRASSRARAAAEAPQSNVALVVGSTGIVGAALIDILPLRDTPGGPWKVYALSRRPLPPWSAPLPPDVFHHHLDLADPAAVADALAPLTDVTHVFYVAWDPRPTHAEGREANGAMLRNVLSALVPNCPGLLHVCLQTGRKHYVDPFEPLTDVPLALRPYSEDLPRLDYPDLEDVLLDGLASNNRVTWSVHRPTTIFGFSPRSARNVVASLCVYAAICGKEGLVLRWPGSRVAWEGFSDASDAELVAEHALWAAMEPNGRNEPFNCSNGDLFKWQQLWPILASQFGVKWTGYQGEDQRFMLEEAMAGKEGVWSEIVNENGLVETELNDITNWFCVDAMVNVERENLDTMNKSKEYGFFGFRNTVRSFNTWINKMKVDKIVP</sequence>
<dbReference type="Gramene" id="TraesARI5B03G02934260.1">
    <property type="protein sequence ID" value="TraesARI5B03G02934260.1.CDS1"/>
    <property type="gene ID" value="TraesARI5B03G02934260"/>
</dbReference>
<dbReference type="SMR" id="A0A3B6SG89"/>
<dbReference type="InterPro" id="IPR055222">
    <property type="entry name" value="PRISE-like_Rossmann-fold"/>
</dbReference>
<name>A0A3B6SG89_WHEAT</name>
<dbReference type="Pfam" id="PF22917">
    <property type="entry name" value="PRISE"/>
    <property type="match status" value="1"/>
</dbReference>
<dbReference type="Gramene" id="TraesPARA_EIv1.0_2390240.1">
    <property type="protein sequence ID" value="TraesPARA_EIv1.0_2390240.1.CDS1"/>
    <property type="gene ID" value="TraesPARA_EIv1.0_2390240"/>
</dbReference>
<dbReference type="CDD" id="cd08948">
    <property type="entry name" value="5beta-POR_like_SDR_a"/>
    <property type="match status" value="1"/>
</dbReference>
<dbReference type="Gramene" id="TraesCAD_scaffold_026251_01G000100.1">
    <property type="protein sequence ID" value="TraesCAD_scaffold_026251_01G000100.1"/>
    <property type="gene ID" value="TraesCAD_scaffold_026251_01G000100"/>
</dbReference>
<dbReference type="AlphaFoldDB" id="A0A3B6SG89"/>
<protein>
    <recommendedName>
        <fullName evidence="1">PRISE-like Rossmann-fold domain-containing protein</fullName>
    </recommendedName>
</protein>
<evidence type="ECO:0000259" key="1">
    <source>
        <dbReference type="Pfam" id="PF22917"/>
    </source>
</evidence>
<dbReference type="KEGG" id="taes:123159117"/>
<dbReference type="Gramene" id="TraesJUL7B03G04119300.1">
    <property type="protein sequence ID" value="TraesJUL7B03G04119300.1.CDS1"/>
    <property type="gene ID" value="TraesJUL7B03G04119300"/>
</dbReference>
<evidence type="ECO:0000313" key="3">
    <source>
        <dbReference type="Proteomes" id="UP000019116"/>
    </source>
</evidence>
<dbReference type="Gramene" id="TraesJAG7B03G04064040.1">
    <property type="protein sequence ID" value="TraesJAG7B03G04064040.1.CDS1"/>
    <property type="gene ID" value="TraesJAG7B03G04064040"/>
</dbReference>
<reference evidence="2" key="2">
    <citation type="submission" date="2018-10" db="UniProtKB">
        <authorList>
            <consortium name="EnsemblPlants"/>
        </authorList>
    </citation>
    <scope>IDENTIFICATION</scope>
</reference>
<dbReference type="EnsemblPlants" id="TraesCS7B02G094800.1">
    <property type="protein sequence ID" value="TraesCS7B02G094800.1.cds1"/>
    <property type="gene ID" value="TraesCS7B02G094800"/>
</dbReference>
<gene>
    <name evidence="2" type="primary">LOC123159117</name>
</gene>
<dbReference type="Gene3D" id="3.40.50.720">
    <property type="entry name" value="NAD(P)-binding Rossmann-like Domain"/>
    <property type="match status" value="1"/>
</dbReference>
<dbReference type="PANTHER" id="PTHR32487">
    <property type="entry name" value="3-OXO-DELTA(4,5)-STEROID 5-BETA-REDUCTASE"/>
    <property type="match status" value="1"/>
</dbReference>
<dbReference type="PANTHER" id="PTHR32487:SF11">
    <property type="entry name" value="NAD-DEPENDENT EPIMERASE_DEHYDRATASE DOMAIN-CONTAINING PROTEIN"/>
    <property type="match status" value="1"/>
</dbReference>
<dbReference type="Gramene" id="TraesWEE_scaffold_130904_01G000200.1">
    <property type="protein sequence ID" value="TraesWEE_scaffold_130904_01G000200.1"/>
    <property type="gene ID" value="TraesWEE_scaffold_130904_01G000200"/>
</dbReference>
<dbReference type="Gramene" id="TraesKAR7B01G0075920.1">
    <property type="protein sequence ID" value="cds.TraesKAR7B01G0075920.1"/>
    <property type="gene ID" value="TraesKAR7B01G0075920"/>
</dbReference>
<dbReference type="GO" id="GO:0016491">
    <property type="term" value="F:oxidoreductase activity"/>
    <property type="evidence" value="ECO:0000318"/>
    <property type="project" value="GO_Central"/>
</dbReference>
<dbReference type="Gramene" id="TraesCLE_scaffold_015692_01G000100.1">
    <property type="protein sequence ID" value="TraesCLE_scaffold_015692_01G000100.1"/>
    <property type="gene ID" value="TraesCLE_scaffold_015692_01G000100"/>
</dbReference>
<dbReference type="OMA" id="LMDFDRP"/>
<dbReference type="Proteomes" id="UP000019116">
    <property type="component" value="Chromosome 7B"/>
</dbReference>
<dbReference type="Gramene" id="TraesLDM7B03G04084730.1">
    <property type="protein sequence ID" value="TraesLDM7B03G04084730.1.CDS1"/>
    <property type="gene ID" value="TraesLDM7B03G04084730"/>
</dbReference>
<dbReference type="RefSeq" id="XP_044432877.1">
    <property type="nucleotide sequence ID" value="XM_044576942.1"/>
</dbReference>
<evidence type="ECO:0000313" key="2">
    <source>
        <dbReference type="EnsemblPlants" id="TraesCS7B02G094800.1.cds1"/>
    </source>
</evidence>
<dbReference type="GeneID" id="123159117"/>
<dbReference type="GO" id="GO:0016627">
    <property type="term" value="F:oxidoreductase activity, acting on the CH-CH group of donors"/>
    <property type="evidence" value="ECO:0007669"/>
    <property type="project" value="UniProtKB-ARBA"/>
</dbReference>
<proteinExistence type="predicted"/>
<dbReference type="InterPro" id="IPR036291">
    <property type="entry name" value="NAD(P)-bd_dom_sf"/>
</dbReference>
<dbReference type="STRING" id="4565.A0A3B6SG89"/>
<reference evidence="2" key="1">
    <citation type="submission" date="2018-08" db="EMBL/GenBank/DDBJ databases">
        <authorList>
            <person name="Rossello M."/>
        </authorList>
    </citation>
    <scope>NUCLEOTIDE SEQUENCE [LARGE SCALE GENOMIC DNA]</scope>
    <source>
        <strain evidence="2">cv. Chinese Spring</strain>
    </source>
</reference>
<organism evidence="2">
    <name type="scientific">Triticum aestivum</name>
    <name type="common">Wheat</name>
    <dbReference type="NCBI Taxonomy" id="4565"/>
    <lineage>
        <taxon>Eukaryota</taxon>
        <taxon>Viridiplantae</taxon>
        <taxon>Streptophyta</taxon>
        <taxon>Embryophyta</taxon>
        <taxon>Tracheophyta</taxon>
        <taxon>Spermatophyta</taxon>
        <taxon>Magnoliopsida</taxon>
        <taxon>Liliopsida</taxon>
        <taxon>Poales</taxon>
        <taxon>Poaceae</taxon>
        <taxon>BOP clade</taxon>
        <taxon>Pooideae</taxon>
        <taxon>Triticodae</taxon>
        <taxon>Triticeae</taxon>
        <taxon>Triticinae</taxon>
        <taxon>Triticum</taxon>
    </lineage>
</organism>